<gene>
    <name evidence="2" type="ORF">SAMN06296065_103200</name>
</gene>
<evidence type="ECO:0000259" key="1">
    <source>
        <dbReference type="Pfam" id="PF13577"/>
    </source>
</evidence>
<dbReference type="InterPro" id="IPR032710">
    <property type="entry name" value="NTF2-like_dom_sf"/>
</dbReference>
<proteinExistence type="predicted"/>
<feature type="domain" description="SnoaL-like" evidence="1">
    <location>
        <begin position="8"/>
        <end position="134"/>
    </location>
</feature>
<dbReference type="RefSeq" id="WP_283405633.1">
    <property type="nucleotide sequence ID" value="NZ_FXUI01000003.1"/>
</dbReference>
<evidence type="ECO:0000313" key="3">
    <source>
        <dbReference type="Proteomes" id="UP001157910"/>
    </source>
</evidence>
<dbReference type="EMBL" id="FXUI01000003">
    <property type="protein sequence ID" value="SMP61137.1"/>
    <property type="molecule type" value="Genomic_DNA"/>
</dbReference>
<sequence length="140" mass="15732">MDEERLARIEAQLAVADLVHDYARAIRREAHEDIPALFAPDGTFEVRSGWPDRSDFAVRQRFETPDALAAFLIEGRGKPHPVPLIHNLMIEVDGDTATANAMMSAAIPGTDRTVTGEYLDSFVRQEGRWVFSSRIYTVYP</sequence>
<evidence type="ECO:0000313" key="2">
    <source>
        <dbReference type="EMBL" id="SMP61137.1"/>
    </source>
</evidence>
<dbReference type="Proteomes" id="UP001157910">
    <property type="component" value="Unassembled WGS sequence"/>
</dbReference>
<keyword evidence="3" id="KW-1185">Reference proteome</keyword>
<dbReference type="Gene3D" id="3.10.450.50">
    <property type="match status" value="1"/>
</dbReference>
<protein>
    <submittedName>
        <fullName evidence="2">SnoaL-like domain-containing protein</fullName>
    </submittedName>
</protein>
<dbReference type="InterPro" id="IPR037401">
    <property type="entry name" value="SnoaL-like"/>
</dbReference>
<dbReference type="SUPFAM" id="SSF54427">
    <property type="entry name" value="NTF2-like"/>
    <property type="match status" value="1"/>
</dbReference>
<organism evidence="2 3">
    <name type="scientific">Novosphingobium panipatense</name>
    <dbReference type="NCBI Taxonomy" id="428991"/>
    <lineage>
        <taxon>Bacteria</taxon>
        <taxon>Pseudomonadati</taxon>
        <taxon>Pseudomonadota</taxon>
        <taxon>Alphaproteobacteria</taxon>
        <taxon>Sphingomonadales</taxon>
        <taxon>Sphingomonadaceae</taxon>
        <taxon>Novosphingobium</taxon>
    </lineage>
</organism>
<reference evidence="2 3" key="1">
    <citation type="submission" date="2017-05" db="EMBL/GenBank/DDBJ databases">
        <authorList>
            <person name="Varghese N."/>
            <person name="Submissions S."/>
        </authorList>
    </citation>
    <scope>NUCLEOTIDE SEQUENCE [LARGE SCALE GENOMIC DNA]</scope>
    <source>
        <strain evidence="2 3">SM16</strain>
    </source>
</reference>
<name>A0ABY1Q8Z4_9SPHN</name>
<dbReference type="Pfam" id="PF13577">
    <property type="entry name" value="SnoaL_4"/>
    <property type="match status" value="1"/>
</dbReference>
<accession>A0ABY1Q8Z4</accession>
<comment type="caution">
    <text evidence="2">The sequence shown here is derived from an EMBL/GenBank/DDBJ whole genome shotgun (WGS) entry which is preliminary data.</text>
</comment>